<comment type="caution">
    <text evidence="2">The sequence shown here is derived from an EMBL/GenBank/DDBJ whole genome shotgun (WGS) entry which is preliminary data.</text>
</comment>
<reference evidence="2 3" key="1">
    <citation type="submission" date="2018-09" db="EMBL/GenBank/DDBJ databases">
        <title>Genomic investigation of the strawberry pathogen Phytophthora fragariae indicates pathogenicity is determined by transcriptional variation in three key races.</title>
        <authorList>
            <person name="Adams T.M."/>
            <person name="Armitage A.D."/>
            <person name="Sobczyk M.K."/>
            <person name="Bates H.J."/>
            <person name="Dunwell J.M."/>
            <person name="Nellist C.F."/>
            <person name="Harrison R.J."/>
        </authorList>
    </citation>
    <scope>NUCLEOTIDE SEQUENCE [LARGE SCALE GENOMIC DNA]</scope>
    <source>
        <strain evidence="2 3">SCRP324</strain>
    </source>
</reference>
<organism evidence="2 3">
    <name type="scientific">Phytophthora rubi</name>
    <dbReference type="NCBI Taxonomy" id="129364"/>
    <lineage>
        <taxon>Eukaryota</taxon>
        <taxon>Sar</taxon>
        <taxon>Stramenopiles</taxon>
        <taxon>Oomycota</taxon>
        <taxon>Peronosporomycetes</taxon>
        <taxon>Peronosporales</taxon>
        <taxon>Peronosporaceae</taxon>
        <taxon>Phytophthora</taxon>
    </lineage>
</organism>
<name>A0A6A3MT01_9STRA</name>
<evidence type="ECO:0000313" key="2">
    <source>
        <dbReference type="EMBL" id="KAE9034766.1"/>
    </source>
</evidence>
<gene>
    <name evidence="2" type="ORF">PR002_g7940</name>
</gene>
<protein>
    <recommendedName>
        <fullName evidence="4">Secreted protein</fullName>
    </recommendedName>
</protein>
<dbReference type="EMBL" id="QXFU01000391">
    <property type="protein sequence ID" value="KAE9034766.1"/>
    <property type="molecule type" value="Genomic_DNA"/>
</dbReference>
<proteinExistence type="predicted"/>
<keyword evidence="1" id="KW-0732">Signal</keyword>
<evidence type="ECO:0000256" key="1">
    <source>
        <dbReference type="SAM" id="SignalP"/>
    </source>
</evidence>
<evidence type="ECO:0000313" key="3">
    <source>
        <dbReference type="Proteomes" id="UP000435112"/>
    </source>
</evidence>
<sequence length="166" mass="18856">MIYSLCLSCFFFCLTPWISPTYSLTTVPFLMRSSAKTLYPIFRCNTDSQSRANDRVRCPRSIAVVYLRLGRGIAALDPSTSIHARSAAIFRTSALGNWPFTTFCFTNVLLDFNVISCLSNNRTHLTHRIICTVAIERRLLQTLAFCVNFGISCNVCFLFHRHRPEG</sequence>
<feature type="chain" id="PRO_5025488991" description="Secreted protein" evidence="1">
    <location>
        <begin position="24"/>
        <end position="166"/>
    </location>
</feature>
<feature type="signal peptide" evidence="1">
    <location>
        <begin position="1"/>
        <end position="23"/>
    </location>
</feature>
<dbReference type="AlphaFoldDB" id="A0A6A3MT01"/>
<dbReference type="Proteomes" id="UP000435112">
    <property type="component" value="Unassembled WGS sequence"/>
</dbReference>
<evidence type="ECO:0008006" key="4">
    <source>
        <dbReference type="Google" id="ProtNLM"/>
    </source>
</evidence>
<accession>A0A6A3MT01</accession>